<evidence type="ECO:0000313" key="4">
    <source>
        <dbReference type="Proteomes" id="UP000258379"/>
    </source>
</evidence>
<evidence type="ECO:0008006" key="5">
    <source>
        <dbReference type="Google" id="ProtNLM"/>
    </source>
</evidence>
<keyword evidence="2" id="KW-0812">Transmembrane</keyword>
<dbReference type="Proteomes" id="UP000258379">
    <property type="component" value="Unassembled WGS sequence"/>
</dbReference>
<accession>A0A3E2CBG5</accession>
<gene>
    <name evidence="3" type="ORF">CG405_04560</name>
</gene>
<feature type="compositionally biased region" description="Polar residues" evidence="1">
    <location>
        <begin position="112"/>
        <end position="125"/>
    </location>
</feature>
<proteinExistence type="predicted"/>
<dbReference type="AlphaFoldDB" id="A0A3E2CBG5"/>
<dbReference type="InterPro" id="IPR021400">
    <property type="entry name" value="DUF3039"/>
</dbReference>
<protein>
    <recommendedName>
        <fullName evidence="5">DUF3039 domain-containing protein</fullName>
    </recommendedName>
</protein>
<feature type="transmembrane region" description="Helical" evidence="2">
    <location>
        <begin position="6"/>
        <end position="21"/>
    </location>
</feature>
<reference evidence="3 4" key="1">
    <citation type="submission" date="2017-07" db="EMBL/GenBank/DDBJ databases">
        <title>A comparative genomics approach to explaining the enigmatic role of Gardnerella vaginalis in the vaginal microbiome.</title>
        <authorList>
            <person name="Vancuren S.J."/>
            <person name="Hill J.E."/>
        </authorList>
    </citation>
    <scope>NUCLEOTIDE SEQUENCE [LARGE SCALE GENOMIC DNA]</scope>
    <source>
        <strain evidence="3 4">WP023</strain>
    </source>
</reference>
<dbReference type="EMBL" id="NNRU01000003">
    <property type="protein sequence ID" value="RFT29117.1"/>
    <property type="molecule type" value="Genomic_DNA"/>
</dbReference>
<evidence type="ECO:0000313" key="3">
    <source>
        <dbReference type="EMBL" id="RFT29117.1"/>
    </source>
</evidence>
<feature type="transmembrane region" description="Helical" evidence="2">
    <location>
        <begin position="28"/>
        <end position="48"/>
    </location>
</feature>
<feature type="region of interest" description="Disordered" evidence="1">
    <location>
        <begin position="109"/>
        <end position="142"/>
    </location>
</feature>
<keyword evidence="2" id="KW-0472">Membrane</keyword>
<evidence type="ECO:0000256" key="2">
    <source>
        <dbReference type="SAM" id="Phobius"/>
    </source>
</evidence>
<name>A0A3E2CBG5_GARVA</name>
<feature type="compositionally biased region" description="Basic and acidic residues" evidence="1">
    <location>
        <begin position="127"/>
        <end position="142"/>
    </location>
</feature>
<sequence>MPTWPGVTVVNPLVLCVAVLYRRNRAAAAVRVLFVFSSIISIICLANNSRVKLEVVDSSICCDYDLCLYKHESQSTKRDLYERDAMTFSNDSKYSEDPNAANLNAVMEDDSQSLPDSGSNTSTSILEKPEVDESARMDDGGDADRFAHYVSKDRVIESRLTGRPVVALCGKVWIPKREANDYPVCPECKKIYEEMNNLGF</sequence>
<comment type="caution">
    <text evidence="3">The sequence shown here is derived from an EMBL/GenBank/DDBJ whole genome shotgun (WGS) entry which is preliminary data.</text>
</comment>
<keyword evidence="2" id="KW-1133">Transmembrane helix</keyword>
<evidence type="ECO:0000256" key="1">
    <source>
        <dbReference type="SAM" id="MobiDB-lite"/>
    </source>
</evidence>
<organism evidence="3 4">
    <name type="scientific">Gardnerella vaginalis</name>
    <dbReference type="NCBI Taxonomy" id="2702"/>
    <lineage>
        <taxon>Bacteria</taxon>
        <taxon>Bacillati</taxon>
        <taxon>Actinomycetota</taxon>
        <taxon>Actinomycetes</taxon>
        <taxon>Bifidobacteriales</taxon>
        <taxon>Bifidobacteriaceae</taxon>
        <taxon>Gardnerella</taxon>
    </lineage>
</organism>
<dbReference type="Pfam" id="PF11238">
    <property type="entry name" value="DUF3039"/>
    <property type="match status" value="1"/>
</dbReference>